<dbReference type="Proteomes" id="UP000242877">
    <property type="component" value="Unassembled WGS sequence"/>
</dbReference>
<reference evidence="2 3" key="1">
    <citation type="journal article" date="2016" name="Genome Biol. Evol.">
        <title>Divergent and convergent evolution of fungal pathogenicity.</title>
        <authorList>
            <person name="Shang Y."/>
            <person name="Xiao G."/>
            <person name="Zheng P."/>
            <person name="Cen K."/>
            <person name="Zhan S."/>
            <person name="Wang C."/>
        </authorList>
    </citation>
    <scope>NUCLEOTIDE SEQUENCE [LARGE SCALE GENOMIC DNA]</scope>
    <source>
        <strain evidence="2 3">ARSEF 7405</strain>
    </source>
</reference>
<dbReference type="SUPFAM" id="SSF54695">
    <property type="entry name" value="POZ domain"/>
    <property type="match status" value="1"/>
</dbReference>
<dbReference type="PANTHER" id="PTHR47843">
    <property type="entry name" value="BTB DOMAIN-CONTAINING PROTEIN-RELATED"/>
    <property type="match status" value="1"/>
</dbReference>
<evidence type="ECO:0000259" key="1">
    <source>
        <dbReference type="PROSITE" id="PS50097"/>
    </source>
</evidence>
<keyword evidence="3" id="KW-1185">Reference proteome</keyword>
<dbReference type="OrthoDB" id="6359816at2759"/>
<dbReference type="Gene3D" id="3.30.710.10">
    <property type="entry name" value="Potassium Channel Kv1.1, Chain A"/>
    <property type="match status" value="1"/>
</dbReference>
<dbReference type="Pfam" id="PF00651">
    <property type="entry name" value="BTB"/>
    <property type="match status" value="1"/>
</dbReference>
<comment type="caution">
    <text evidence="2">The sequence shown here is derived from an EMBL/GenBank/DDBJ whole genome shotgun (WGS) entry which is preliminary data.</text>
</comment>
<dbReference type="SMART" id="SM00225">
    <property type="entry name" value="BTB"/>
    <property type="match status" value="1"/>
</dbReference>
<evidence type="ECO:0000313" key="2">
    <source>
        <dbReference type="EMBL" id="KZZ87711.1"/>
    </source>
</evidence>
<evidence type="ECO:0000313" key="3">
    <source>
        <dbReference type="Proteomes" id="UP000242877"/>
    </source>
</evidence>
<gene>
    <name evidence="2" type="ORF">AAP_05415</name>
</gene>
<organism evidence="2 3">
    <name type="scientific">Ascosphaera apis ARSEF 7405</name>
    <dbReference type="NCBI Taxonomy" id="392613"/>
    <lineage>
        <taxon>Eukaryota</taxon>
        <taxon>Fungi</taxon>
        <taxon>Dikarya</taxon>
        <taxon>Ascomycota</taxon>
        <taxon>Pezizomycotina</taxon>
        <taxon>Eurotiomycetes</taxon>
        <taxon>Eurotiomycetidae</taxon>
        <taxon>Onygenales</taxon>
        <taxon>Ascosphaeraceae</taxon>
        <taxon>Ascosphaera</taxon>
    </lineage>
</organism>
<dbReference type="EMBL" id="AZGZ01000031">
    <property type="protein sequence ID" value="KZZ87711.1"/>
    <property type="molecule type" value="Genomic_DNA"/>
</dbReference>
<dbReference type="InterPro" id="IPR000210">
    <property type="entry name" value="BTB/POZ_dom"/>
</dbReference>
<dbReference type="AlphaFoldDB" id="A0A167VLM9"/>
<feature type="domain" description="BTB" evidence="1">
    <location>
        <begin position="20"/>
        <end position="105"/>
    </location>
</feature>
<name>A0A167VLM9_9EURO</name>
<protein>
    <submittedName>
        <fullName evidence="2">Btb/poz</fullName>
    </submittedName>
</protein>
<dbReference type="VEuPathDB" id="FungiDB:AAP_05415"/>
<dbReference type="InterPro" id="IPR011333">
    <property type="entry name" value="SKP1/BTB/POZ_sf"/>
</dbReference>
<sequence length="276" mass="31013">MAQTTDNPVFAPIARTQDYTDLTIDCSGFKFHVHKIIVCSRCNVIKAAVDGFFKNHITPSPENRDDLIITTEDSVVTVIHINGFDPDTVDRMIEFIYTGTYSASSTARSDKPIASHVLAALGAFREGRRFIPESPFSTDLNDLRFDPVEYLRRPFNPLLLHVRVHAIADYFNLPSLRILANRKIDRLLQQHWNVEWFAHFAQAVADTCQTDTELLSIVTTMAALHIEELAGRDDWGKLDIPGGVHGDIYSKIMQAQALQPNERGSLSTDSCLRSVQ</sequence>
<proteinExistence type="predicted"/>
<dbReference type="PROSITE" id="PS50097">
    <property type="entry name" value="BTB"/>
    <property type="match status" value="1"/>
</dbReference>
<accession>A0A167VLM9</accession>
<dbReference type="CDD" id="cd18186">
    <property type="entry name" value="BTB_POZ_ZBTB_KLHL-like"/>
    <property type="match status" value="1"/>
</dbReference>
<dbReference type="PANTHER" id="PTHR47843:SF5">
    <property type="entry name" value="BTB_POZ DOMAIN PROTEIN"/>
    <property type="match status" value="1"/>
</dbReference>